<dbReference type="EMBL" id="AMEM01000025">
    <property type="protein sequence ID" value="EKX89186.1"/>
    <property type="molecule type" value="Genomic_DNA"/>
</dbReference>
<dbReference type="PRINTS" id="PR00455">
    <property type="entry name" value="HTHTETR"/>
</dbReference>
<dbReference type="STRING" id="1035195.HMPREF9997_01952"/>
<proteinExistence type="predicted"/>
<dbReference type="SUPFAM" id="SSF46689">
    <property type="entry name" value="Homeodomain-like"/>
    <property type="match status" value="1"/>
</dbReference>
<dbReference type="Proteomes" id="UP000010445">
    <property type="component" value="Unassembled WGS sequence"/>
</dbReference>
<dbReference type="eggNOG" id="COG1309">
    <property type="taxonomic scope" value="Bacteria"/>
</dbReference>
<evidence type="ECO:0000256" key="2">
    <source>
        <dbReference type="PROSITE-ProRule" id="PRU00335"/>
    </source>
</evidence>
<dbReference type="PATRIC" id="fig|1035195.3.peg.1759"/>
<comment type="caution">
    <text evidence="4">The sequence shown here is derived from an EMBL/GenBank/DDBJ whole genome shotgun (WGS) entry which is preliminary data.</text>
</comment>
<dbReference type="GO" id="GO:0006355">
    <property type="term" value="P:regulation of DNA-templated transcription"/>
    <property type="evidence" value="ECO:0007669"/>
    <property type="project" value="UniProtKB-ARBA"/>
</dbReference>
<evidence type="ECO:0000313" key="5">
    <source>
        <dbReference type="Proteomes" id="UP000010445"/>
    </source>
</evidence>
<reference evidence="4 5" key="1">
    <citation type="submission" date="2012-05" db="EMBL/GenBank/DDBJ databases">
        <authorList>
            <person name="Weinstock G."/>
            <person name="Sodergren E."/>
            <person name="Lobos E.A."/>
            <person name="Fulton L."/>
            <person name="Fulton R."/>
            <person name="Courtney L."/>
            <person name="Fronick C."/>
            <person name="O'Laughlin M."/>
            <person name="Godfrey J."/>
            <person name="Wilson R.M."/>
            <person name="Miner T."/>
            <person name="Farmer C."/>
            <person name="Delehaunty K."/>
            <person name="Cordes M."/>
            <person name="Minx P."/>
            <person name="Tomlinson C."/>
            <person name="Chen J."/>
            <person name="Wollam A."/>
            <person name="Pepin K.H."/>
            <person name="Bhonagiri V."/>
            <person name="Zhang X."/>
            <person name="Suruliraj S."/>
            <person name="Warren W."/>
            <person name="Mitreva M."/>
            <person name="Mardis E.R."/>
            <person name="Wilson R.K."/>
        </authorList>
    </citation>
    <scope>NUCLEOTIDE SEQUENCE [LARGE SCALE GENOMIC DNA]</scope>
    <source>
        <strain evidence="4 5">F0235</strain>
    </source>
</reference>
<accession>L1ME19</accession>
<feature type="domain" description="HTH tetR-type" evidence="3">
    <location>
        <begin position="12"/>
        <end position="72"/>
    </location>
</feature>
<evidence type="ECO:0000256" key="1">
    <source>
        <dbReference type="ARBA" id="ARBA00023125"/>
    </source>
</evidence>
<dbReference type="OrthoDB" id="4726108at2"/>
<dbReference type="InterPro" id="IPR050109">
    <property type="entry name" value="HTH-type_TetR-like_transc_reg"/>
</dbReference>
<dbReference type="PROSITE" id="PS50977">
    <property type="entry name" value="HTH_TETR_2"/>
    <property type="match status" value="1"/>
</dbReference>
<feature type="DNA-binding region" description="H-T-H motif" evidence="2">
    <location>
        <begin position="35"/>
        <end position="54"/>
    </location>
</feature>
<dbReference type="InterPro" id="IPR036271">
    <property type="entry name" value="Tet_transcr_reg_TetR-rel_C_sf"/>
</dbReference>
<dbReference type="Gene3D" id="1.10.357.10">
    <property type="entry name" value="Tetracycline Repressor, domain 2"/>
    <property type="match status" value="1"/>
</dbReference>
<name>L1ME19_9CORY</name>
<dbReference type="HOGENOM" id="CLU_069356_1_2_11"/>
<dbReference type="SUPFAM" id="SSF48498">
    <property type="entry name" value="Tetracyclin repressor-like, C-terminal domain"/>
    <property type="match status" value="1"/>
</dbReference>
<keyword evidence="5" id="KW-1185">Reference proteome</keyword>
<dbReference type="InterPro" id="IPR001647">
    <property type="entry name" value="HTH_TetR"/>
</dbReference>
<gene>
    <name evidence="4" type="ORF">HMPREF9997_01952</name>
</gene>
<dbReference type="PANTHER" id="PTHR30328:SF54">
    <property type="entry name" value="HTH-TYPE TRANSCRIPTIONAL REPRESSOR SCO4008"/>
    <property type="match status" value="1"/>
</dbReference>
<keyword evidence="1 2" id="KW-0238">DNA-binding</keyword>
<dbReference type="RefSeq" id="WP_006064177.1">
    <property type="nucleotide sequence ID" value="NZ_KB290831.1"/>
</dbReference>
<sequence length="251" mass="27838">MNRPAADQDTTTSNTDKVVEVALETFARQGFEDTRLENIAHDSGMSKRMIHYHFGDKRGLYIRALRLAISQLRPEPQALELDSTVPVDGVRKVVEAIFRQMAAHPNAIRLLLLENLFGQADMANSNPLADQSSVLLQMDKLLMMGQDAGAFRPGISALDVYTIISSMCVFRIAYPAAFKNLYHINLKDEENNVGMQRLVVDAVLAFLTSNMRNSGGMSYLTVETSNDFNGHDSNGSGNIYNELDDATSFIE</sequence>
<dbReference type="PANTHER" id="PTHR30328">
    <property type="entry name" value="TRANSCRIPTIONAL REPRESSOR"/>
    <property type="match status" value="1"/>
</dbReference>
<dbReference type="Pfam" id="PF17938">
    <property type="entry name" value="TetR_C_29"/>
    <property type="match status" value="1"/>
</dbReference>
<evidence type="ECO:0000259" key="3">
    <source>
        <dbReference type="PROSITE" id="PS50977"/>
    </source>
</evidence>
<protein>
    <submittedName>
        <fullName evidence="4">Transcriptional regulator, TetR family</fullName>
    </submittedName>
</protein>
<dbReference type="GO" id="GO:0003677">
    <property type="term" value="F:DNA binding"/>
    <property type="evidence" value="ECO:0007669"/>
    <property type="project" value="UniProtKB-UniRule"/>
</dbReference>
<evidence type="ECO:0000313" key="4">
    <source>
        <dbReference type="EMBL" id="EKX89186.1"/>
    </source>
</evidence>
<dbReference type="AlphaFoldDB" id="L1ME19"/>
<organism evidence="4 5">
    <name type="scientific">Corynebacterium durum F0235</name>
    <dbReference type="NCBI Taxonomy" id="1035195"/>
    <lineage>
        <taxon>Bacteria</taxon>
        <taxon>Bacillati</taxon>
        <taxon>Actinomycetota</taxon>
        <taxon>Actinomycetes</taxon>
        <taxon>Mycobacteriales</taxon>
        <taxon>Corynebacteriaceae</taxon>
        <taxon>Corynebacterium</taxon>
    </lineage>
</organism>
<dbReference type="InterPro" id="IPR041474">
    <property type="entry name" value="NicS_C"/>
</dbReference>
<dbReference type="Pfam" id="PF00440">
    <property type="entry name" value="TetR_N"/>
    <property type="match status" value="1"/>
</dbReference>
<dbReference type="InterPro" id="IPR009057">
    <property type="entry name" value="Homeodomain-like_sf"/>
</dbReference>